<comment type="caution">
    <text evidence="2">The sequence shown here is derived from an EMBL/GenBank/DDBJ whole genome shotgun (WGS) entry which is preliminary data.</text>
</comment>
<reference evidence="2 3" key="1">
    <citation type="journal article" date="2020" name="Genome Biol. Evol.">
        <title>A new high-quality draft genome assembly of the Chinese cordyceps Ophiocordyceps sinensis.</title>
        <authorList>
            <person name="Shu R."/>
            <person name="Zhang J."/>
            <person name="Meng Q."/>
            <person name="Zhang H."/>
            <person name="Zhou G."/>
            <person name="Li M."/>
            <person name="Wu P."/>
            <person name="Zhao Y."/>
            <person name="Chen C."/>
            <person name="Qin Q."/>
        </authorList>
    </citation>
    <scope>NUCLEOTIDE SEQUENCE [LARGE SCALE GENOMIC DNA]</scope>
    <source>
        <strain evidence="2 3">IOZ07</strain>
    </source>
</reference>
<feature type="compositionally biased region" description="Basic and acidic residues" evidence="1">
    <location>
        <begin position="180"/>
        <end position="201"/>
    </location>
</feature>
<feature type="region of interest" description="Disordered" evidence="1">
    <location>
        <begin position="180"/>
        <end position="209"/>
    </location>
</feature>
<dbReference type="AlphaFoldDB" id="A0A8H4PN48"/>
<evidence type="ECO:0000256" key="1">
    <source>
        <dbReference type="SAM" id="MobiDB-lite"/>
    </source>
</evidence>
<protein>
    <submittedName>
        <fullName evidence="2">Uncharacterized protein</fullName>
    </submittedName>
</protein>
<organism evidence="2 3">
    <name type="scientific">Ophiocordyceps sinensis</name>
    <dbReference type="NCBI Taxonomy" id="72228"/>
    <lineage>
        <taxon>Eukaryota</taxon>
        <taxon>Fungi</taxon>
        <taxon>Dikarya</taxon>
        <taxon>Ascomycota</taxon>
        <taxon>Pezizomycotina</taxon>
        <taxon>Sordariomycetes</taxon>
        <taxon>Hypocreomycetidae</taxon>
        <taxon>Hypocreales</taxon>
        <taxon>Ophiocordycipitaceae</taxon>
        <taxon>Ophiocordyceps</taxon>
    </lineage>
</organism>
<accession>A0A8H4PN48</accession>
<keyword evidence="3" id="KW-1185">Reference proteome</keyword>
<evidence type="ECO:0000313" key="3">
    <source>
        <dbReference type="Proteomes" id="UP000557566"/>
    </source>
</evidence>
<dbReference type="Proteomes" id="UP000557566">
    <property type="component" value="Unassembled WGS sequence"/>
</dbReference>
<sequence>MDHIYTLLGLHYKAAGPEHPADAPPAGAAHQSIGFGFNVFQFKLRVRDRPDFSLLLNQPTTWANKGILFSPSDAVNWDLYEAYNQPATNSEASMVRDLEALIDRLEALERTWGPPPTARRAWPDLEALTDRLGALERTMSVWFDDFERRMNAFVSITSLNNVDDKVTEVDTKVHNLDLKMGEFSDGSDSHQSDSHQSDSHQSDSPQAAS</sequence>
<dbReference type="EMBL" id="JAAVMX010000007">
    <property type="protein sequence ID" value="KAF4506771.1"/>
    <property type="molecule type" value="Genomic_DNA"/>
</dbReference>
<proteinExistence type="predicted"/>
<name>A0A8H4PN48_9HYPO</name>
<evidence type="ECO:0000313" key="2">
    <source>
        <dbReference type="EMBL" id="KAF4506771.1"/>
    </source>
</evidence>
<gene>
    <name evidence="2" type="ORF">G6O67_006820</name>
</gene>